<protein>
    <submittedName>
        <fullName evidence="2">DNA-directed RNA polymerase III subunit RPC4-like</fullName>
    </submittedName>
</protein>
<evidence type="ECO:0000313" key="2">
    <source>
        <dbReference type="Ensembl" id="ENSGWIP00000034692.1"/>
    </source>
</evidence>
<feature type="compositionally biased region" description="Basic and acidic residues" evidence="1">
    <location>
        <begin position="67"/>
        <end position="78"/>
    </location>
</feature>
<evidence type="ECO:0000256" key="1">
    <source>
        <dbReference type="SAM" id="MobiDB-lite"/>
    </source>
</evidence>
<dbReference type="GO" id="GO:0042797">
    <property type="term" value="P:tRNA transcription by RNA polymerase III"/>
    <property type="evidence" value="ECO:0007669"/>
    <property type="project" value="TreeGrafter"/>
</dbReference>
<reference evidence="2" key="2">
    <citation type="submission" date="2025-08" db="UniProtKB">
        <authorList>
            <consortium name="Ensembl"/>
        </authorList>
    </citation>
    <scope>IDENTIFICATION</scope>
</reference>
<name>A0A8C5N7I0_GOUWI</name>
<gene>
    <name evidence="2" type="primary">zgc:171971</name>
</gene>
<dbReference type="GO" id="GO:0005666">
    <property type="term" value="C:RNA polymerase III complex"/>
    <property type="evidence" value="ECO:0007669"/>
    <property type="project" value="InterPro"/>
</dbReference>
<feature type="region of interest" description="Disordered" evidence="1">
    <location>
        <begin position="1"/>
        <end position="118"/>
    </location>
</feature>
<dbReference type="AlphaFoldDB" id="A0A8C5N7I0"/>
<feature type="compositionally biased region" description="Low complexity" evidence="1">
    <location>
        <begin position="1"/>
        <end position="22"/>
    </location>
</feature>
<dbReference type="Ensembl" id="ENSGWIT00000037826.1">
    <property type="protein sequence ID" value="ENSGWIP00000034692.1"/>
    <property type="gene ID" value="ENSGWIG00000017962.1"/>
</dbReference>
<dbReference type="Proteomes" id="UP000694680">
    <property type="component" value="Chromosome 19"/>
</dbReference>
<evidence type="ECO:0000313" key="3">
    <source>
        <dbReference type="Proteomes" id="UP000694680"/>
    </source>
</evidence>
<accession>A0A8C5N7I0</accession>
<dbReference type="PANTHER" id="PTHR13408">
    <property type="entry name" value="DNA-DIRECTED RNA POLYMERASE III"/>
    <property type="match status" value="1"/>
</dbReference>
<reference evidence="2" key="1">
    <citation type="submission" date="2020-06" db="EMBL/GenBank/DDBJ databases">
        <authorList>
            <consortium name="Wellcome Sanger Institute Data Sharing"/>
        </authorList>
    </citation>
    <scope>NUCLEOTIDE SEQUENCE [LARGE SCALE GENOMIC DNA]</scope>
</reference>
<dbReference type="Pfam" id="PF05132">
    <property type="entry name" value="RNA_pol_Rpc4"/>
    <property type="match status" value="1"/>
</dbReference>
<feature type="compositionally biased region" description="Basic residues" evidence="1">
    <location>
        <begin position="79"/>
        <end position="89"/>
    </location>
</feature>
<sequence length="376" mass="41132">MAGLGSAAWASVPAVPAAAVPSCRPKSLSSPLPPGRLASLRNRDLTLGGALKKPKKTFEPNVHALRKNKEELKEELHIAPKKGRKQRNEKRRESGGRKKERRQTIQSHSIFEQGPAETKRRTVCRGATDLIYTHPVCRSVKKESEEDQDEILHKLRRDDFIDDPALRNDDRLKPIQLPLRQCSRFTQSHSSTGLLDCLNCKGPAGAEGKAGLSRTEPPTPAQPSLAELFHDLSLSAGEQLFFMQLPDCLPGMASGQKVHPTPPSTAETAGRKKDKCKDRSAAEDGCAVLSHRSEGFLGKLLIRKSGRVELKMDGISMDISEGAAFSFLQELVSVQLSGGRTGDMIVLGNVEHKLVLSPDFQTLLTQATTQQSKSSR</sequence>
<dbReference type="InterPro" id="IPR007811">
    <property type="entry name" value="RPC4"/>
</dbReference>
<reference evidence="2" key="3">
    <citation type="submission" date="2025-09" db="UniProtKB">
        <authorList>
            <consortium name="Ensembl"/>
        </authorList>
    </citation>
    <scope>IDENTIFICATION</scope>
</reference>
<proteinExistence type="predicted"/>
<dbReference type="GO" id="GO:0003677">
    <property type="term" value="F:DNA binding"/>
    <property type="evidence" value="ECO:0007669"/>
    <property type="project" value="InterPro"/>
</dbReference>
<dbReference type="PANTHER" id="PTHR13408:SF1">
    <property type="entry name" value="ZGC:171971"/>
    <property type="match status" value="1"/>
</dbReference>
<organism evidence="2 3">
    <name type="scientific">Gouania willdenowi</name>
    <name type="common">Blunt-snouted clingfish</name>
    <name type="synonym">Lepadogaster willdenowi</name>
    <dbReference type="NCBI Taxonomy" id="441366"/>
    <lineage>
        <taxon>Eukaryota</taxon>
        <taxon>Metazoa</taxon>
        <taxon>Chordata</taxon>
        <taxon>Craniata</taxon>
        <taxon>Vertebrata</taxon>
        <taxon>Euteleostomi</taxon>
        <taxon>Actinopterygii</taxon>
        <taxon>Neopterygii</taxon>
        <taxon>Teleostei</taxon>
        <taxon>Neoteleostei</taxon>
        <taxon>Acanthomorphata</taxon>
        <taxon>Ovalentaria</taxon>
        <taxon>Blenniimorphae</taxon>
        <taxon>Blenniiformes</taxon>
        <taxon>Gobiesocoidei</taxon>
        <taxon>Gobiesocidae</taxon>
        <taxon>Gobiesocinae</taxon>
        <taxon>Gouania</taxon>
    </lineage>
</organism>
<keyword evidence="3" id="KW-1185">Reference proteome</keyword>
<feature type="region of interest" description="Disordered" evidence="1">
    <location>
        <begin position="253"/>
        <end position="276"/>
    </location>
</feature>